<dbReference type="KEGG" id="kgn:GY169_02175"/>
<evidence type="ECO:0008006" key="5">
    <source>
        <dbReference type="Google" id="ProtNLM"/>
    </source>
</evidence>
<keyword evidence="2" id="KW-1133">Transmembrane helix</keyword>
<dbReference type="Proteomes" id="UP000503580">
    <property type="component" value="Chromosome"/>
</dbReference>
<keyword evidence="2" id="KW-0472">Membrane</keyword>
<reference evidence="3 4" key="1">
    <citation type="submission" date="2020-02" db="EMBL/GenBank/DDBJ databases">
        <title>Whole genome PO2S7.</title>
        <authorList>
            <person name="Singha K.M."/>
        </authorList>
    </citation>
    <scope>NUCLEOTIDE SEQUENCE [LARGE SCALE GENOMIC DNA]</scope>
    <source>
        <strain evidence="3 4">PO2S7</strain>
    </source>
</reference>
<dbReference type="PANTHER" id="PTHR40278:SF1">
    <property type="entry name" value="DNA UTILIZATION PROTEIN HOFN"/>
    <property type="match status" value="1"/>
</dbReference>
<organism evidence="3 4">
    <name type="scientific">Kluyvera genomosp. 3</name>
    <dbReference type="NCBI Taxonomy" id="2774055"/>
    <lineage>
        <taxon>Bacteria</taxon>
        <taxon>Pseudomonadati</taxon>
        <taxon>Pseudomonadota</taxon>
        <taxon>Gammaproteobacteria</taxon>
        <taxon>Enterobacterales</taxon>
        <taxon>Enterobacteriaceae</taxon>
        <taxon>Kluyvera</taxon>
    </lineage>
</organism>
<accession>A0A6G9RH77</accession>
<evidence type="ECO:0000256" key="1">
    <source>
        <dbReference type="SAM" id="Coils"/>
    </source>
</evidence>
<feature type="transmembrane region" description="Helical" evidence="2">
    <location>
        <begin position="21"/>
        <end position="44"/>
    </location>
</feature>
<dbReference type="AlphaFoldDB" id="A0A6G9RH77"/>
<keyword evidence="2" id="KW-0812">Transmembrane</keyword>
<keyword evidence="4" id="KW-1185">Reference proteome</keyword>
<evidence type="ECO:0000256" key="2">
    <source>
        <dbReference type="SAM" id="Phobius"/>
    </source>
</evidence>
<evidence type="ECO:0000313" key="4">
    <source>
        <dbReference type="Proteomes" id="UP000503580"/>
    </source>
</evidence>
<gene>
    <name evidence="3" type="ORF">GY169_02175</name>
</gene>
<evidence type="ECO:0000313" key="3">
    <source>
        <dbReference type="EMBL" id="QIR25677.1"/>
    </source>
</evidence>
<dbReference type="PANTHER" id="PTHR40278">
    <property type="entry name" value="DNA UTILIZATION PROTEIN HOFN"/>
    <property type="match status" value="1"/>
</dbReference>
<dbReference type="InterPro" id="IPR052534">
    <property type="entry name" value="Extracell_DNA_Util/SecSys_Comp"/>
</dbReference>
<name>A0A6G9RH77_9ENTR</name>
<dbReference type="EMBL" id="CP050321">
    <property type="protein sequence ID" value="QIR25677.1"/>
    <property type="molecule type" value="Genomic_DNA"/>
</dbReference>
<proteinExistence type="predicted"/>
<keyword evidence="1" id="KW-0175">Coiled coil</keyword>
<protein>
    <recommendedName>
        <fullName evidence="5">PilN domain-containing protein</fullName>
    </recommendedName>
</protein>
<feature type="coiled-coil region" evidence="1">
    <location>
        <begin position="54"/>
        <end position="90"/>
    </location>
</feature>
<sequence length="178" mass="20354">MNQTVNFLPWRRVRFYRQLRRWGAGVAACWLCGAAVVLFCWLNGQAVRTVNAMHIAAERQIAQQLALRERAQAERAKQQALNAQKHARRQATQAWSARLTTLAEGIPAQAWLNELDYRDRTLSLSATLTRFPALTELEHRLETVPGFQPAKPGKIQRDSTGRWLVRYQLNEEIAHATP</sequence>
<dbReference type="RefSeq" id="WP_167574911.1">
    <property type="nucleotide sequence ID" value="NZ_CP050321.1"/>
</dbReference>